<evidence type="ECO:0000313" key="1">
    <source>
        <dbReference type="EMBL" id="KAK8055938.1"/>
    </source>
</evidence>
<organism evidence="1 2">
    <name type="scientific">Apiospora rasikravindrae</name>
    <dbReference type="NCBI Taxonomy" id="990691"/>
    <lineage>
        <taxon>Eukaryota</taxon>
        <taxon>Fungi</taxon>
        <taxon>Dikarya</taxon>
        <taxon>Ascomycota</taxon>
        <taxon>Pezizomycotina</taxon>
        <taxon>Sordariomycetes</taxon>
        <taxon>Xylariomycetidae</taxon>
        <taxon>Amphisphaeriales</taxon>
        <taxon>Apiosporaceae</taxon>
        <taxon>Apiospora</taxon>
    </lineage>
</organism>
<name>A0ABR1UDA8_9PEZI</name>
<dbReference type="EMBL" id="JAQQWK010000001">
    <property type="protein sequence ID" value="KAK8055938.1"/>
    <property type="molecule type" value="Genomic_DNA"/>
</dbReference>
<evidence type="ECO:0000313" key="2">
    <source>
        <dbReference type="Proteomes" id="UP001444661"/>
    </source>
</evidence>
<reference evidence="1 2" key="1">
    <citation type="submission" date="2023-01" db="EMBL/GenBank/DDBJ databases">
        <title>Analysis of 21 Apiospora genomes using comparative genomics revels a genus with tremendous synthesis potential of carbohydrate active enzymes and secondary metabolites.</title>
        <authorList>
            <person name="Sorensen T."/>
        </authorList>
    </citation>
    <scope>NUCLEOTIDE SEQUENCE [LARGE SCALE GENOMIC DNA]</scope>
    <source>
        <strain evidence="1 2">CBS 33761</strain>
    </source>
</reference>
<accession>A0ABR1UDA8</accession>
<sequence>MMQLKPAQSGHLDKVFVWFLSSDSDAQFRANYARSADDIMTALNAWVEDDDIPGATAIAGLLVWAFEVLSGDKTLSSLGASSLPGVDLLEEEDETSSLQFAKMLKSLSHRSSHKVVSKLPTPPKSLQGQQLTVSSSEVSIPYPPPLANETQREEALIAVVNGGIKCSVLILLLDLDEARTGLRAACFIRKSENEIQYCRVTKKRRGFLYVNILLVPRSTGVPLPPVAAPIPSYNEGQALLRHVGLLLLSVRLVEGELDESAAAKDGVPVGGERSRDDGLTGSEGRVDQHLLRGLGCDGRRRGVSLVHGLCLPDWFECGQGCVTTDVSLSLEATMSKAR</sequence>
<protein>
    <submittedName>
        <fullName evidence="1">Uncharacterized protein</fullName>
    </submittedName>
</protein>
<dbReference type="Proteomes" id="UP001444661">
    <property type="component" value="Unassembled WGS sequence"/>
</dbReference>
<proteinExistence type="predicted"/>
<keyword evidence="2" id="KW-1185">Reference proteome</keyword>
<comment type="caution">
    <text evidence="1">The sequence shown here is derived from an EMBL/GenBank/DDBJ whole genome shotgun (WGS) entry which is preliminary data.</text>
</comment>
<gene>
    <name evidence="1" type="ORF">PG993_001165</name>
</gene>